<protein>
    <recommendedName>
        <fullName evidence="3">UbiC transcription regulator-associated domain-containing protein</fullName>
    </recommendedName>
</protein>
<name>A0ABV5XAP9_9NOCA</name>
<gene>
    <name evidence="1" type="ORF">ACFFQ6_07595</name>
</gene>
<evidence type="ECO:0000313" key="1">
    <source>
        <dbReference type="EMBL" id="MFB9779540.1"/>
    </source>
</evidence>
<dbReference type="EMBL" id="JBHMAS010000006">
    <property type="protein sequence ID" value="MFB9779540.1"/>
    <property type="molecule type" value="Genomic_DNA"/>
</dbReference>
<reference evidence="1 2" key="1">
    <citation type="submission" date="2024-09" db="EMBL/GenBank/DDBJ databases">
        <authorList>
            <person name="Sun Q."/>
            <person name="Mori K."/>
        </authorList>
    </citation>
    <scope>NUCLEOTIDE SEQUENCE [LARGE SCALE GENOMIC DNA]</scope>
    <source>
        <strain evidence="1 2">JCM 11411</strain>
    </source>
</reference>
<accession>A0ABV5XAP9</accession>
<evidence type="ECO:0008006" key="3">
    <source>
        <dbReference type="Google" id="ProtNLM"/>
    </source>
</evidence>
<proteinExistence type="predicted"/>
<comment type="caution">
    <text evidence="1">The sequence shown here is derived from an EMBL/GenBank/DDBJ whole genome shotgun (WGS) entry which is preliminary data.</text>
</comment>
<organism evidence="1 2">
    <name type="scientific">Rhodococcus baikonurensis</name>
    <dbReference type="NCBI Taxonomy" id="172041"/>
    <lineage>
        <taxon>Bacteria</taxon>
        <taxon>Bacillati</taxon>
        <taxon>Actinomycetota</taxon>
        <taxon>Actinomycetes</taxon>
        <taxon>Mycobacteriales</taxon>
        <taxon>Nocardiaceae</taxon>
        <taxon>Rhodococcus</taxon>
        <taxon>Rhodococcus erythropolis group</taxon>
    </lineage>
</organism>
<keyword evidence="2" id="KW-1185">Reference proteome</keyword>
<dbReference type="RefSeq" id="WP_378374236.1">
    <property type="nucleotide sequence ID" value="NZ_JBHMAS010000006.1"/>
</dbReference>
<dbReference type="Proteomes" id="UP001589587">
    <property type="component" value="Unassembled WGS sequence"/>
</dbReference>
<evidence type="ECO:0000313" key="2">
    <source>
        <dbReference type="Proteomes" id="UP001589587"/>
    </source>
</evidence>
<sequence>MLVISTHAKDLTEHDTIDLADPLEWLSGHTDESMVLDSPLAYSRENFVVAEGIVFDEFAVARDIAAIDYATIYELERTEHSVTGEPVVIIRNSIYDLAVPATLPIPRITS</sequence>